<dbReference type="RefSeq" id="WP_107302876.1">
    <property type="nucleotide sequence ID" value="NZ_AP024852.1"/>
</dbReference>
<dbReference type="InterPro" id="IPR003265">
    <property type="entry name" value="HhH-GPD_domain"/>
</dbReference>
<dbReference type="GO" id="GO:0046872">
    <property type="term" value="F:metal ion binding"/>
    <property type="evidence" value="ECO:0007669"/>
    <property type="project" value="UniProtKB-KW"/>
</dbReference>
<evidence type="ECO:0000256" key="3">
    <source>
        <dbReference type="ARBA" id="ARBA00023004"/>
    </source>
</evidence>
<name>A0A2T3P510_9GAMM</name>
<dbReference type="AlphaFoldDB" id="A0A2T3P510"/>
<dbReference type="InterPro" id="IPR011257">
    <property type="entry name" value="DNA_glycosylase"/>
</dbReference>
<dbReference type="SMART" id="SM00478">
    <property type="entry name" value="ENDO3c"/>
    <property type="match status" value="1"/>
</dbReference>
<evidence type="ECO:0000313" key="6">
    <source>
        <dbReference type="EMBL" id="PSW23579.1"/>
    </source>
</evidence>
<proteinExistence type="predicted"/>
<dbReference type="Proteomes" id="UP000240481">
    <property type="component" value="Unassembled WGS sequence"/>
</dbReference>
<dbReference type="PANTHER" id="PTHR10359">
    <property type="entry name" value="A/G-SPECIFIC ADENINE GLYCOSYLASE/ENDONUCLEASE III"/>
    <property type="match status" value="1"/>
</dbReference>
<dbReference type="InterPro" id="IPR023170">
    <property type="entry name" value="HhH_base_excis_C"/>
</dbReference>
<dbReference type="SUPFAM" id="SSF48150">
    <property type="entry name" value="DNA-glycosylase"/>
    <property type="match status" value="1"/>
</dbReference>
<keyword evidence="1" id="KW-0004">4Fe-4S</keyword>
<dbReference type="PANTHER" id="PTHR10359:SF19">
    <property type="entry name" value="DNA REPAIR GLYCOSYLASE MJ1434-RELATED"/>
    <property type="match status" value="1"/>
</dbReference>
<keyword evidence="4" id="KW-0411">Iron-sulfur</keyword>
<evidence type="ECO:0000259" key="5">
    <source>
        <dbReference type="SMART" id="SM00478"/>
    </source>
</evidence>
<sequence>MQSSFLLTLALRLVLIQHSQQQLTKPVDQLTFIQSIFDTLVQHYGDYVWWPNDNPYEIMLASILVQNTNWKNADKALSNLAENKFPQHIAAMSLEELAQTIRSSGYYNQKAIKLKSMTAWFKGYQYDINKVRAQDKVTLRKELLSVKGIGGETADVILVYAIGKPSFVIDAYTRRIFERNGLTVPKSYERFHDLMEQAIPLDTARYALYHGLMVDHGQAFCNPKPKCQHCPLRLTCVTGQSHLADTSKPIFLDQKK</sequence>
<dbReference type="PIRSF" id="PIRSF001435">
    <property type="entry name" value="Nth"/>
    <property type="match status" value="1"/>
</dbReference>
<feature type="domain" description="HhH-GPD" evidence="5">
    <location>
        <begin position="64"/>
        <end position="219"/>
    </location>
</feature>
<keyword evidence="6" id="KW-0540">Nuclease</keyword>
<keyword evidence="3" id="KW-0408">Iron</keyword>
<keyword evidence="7" id="KW-1185">Reference proteome</keyword>
<reference evidence="6 7" key="1">
    <citation type="submission" date="2018-01" db="EMBL/GenBank/DDBJ databases">
        <title>Whole genome sequencing of Histamine producing bacteria.</title>
        <authorList>
            <person name="Butler K."/>
        </authorList>
    </citation>
    <scope>NUCLEOTIDE SEQUENCE [LARGE SCALE GENOMIC DNA]</scope>
    <source>
        <strain evidence="6 7">DSM 24669</strain>
    </source>
</reference>
<dbReference type="GO" id="GO:0006284">
    <property type="term" value="P:base-excision repair"/>
    <property type="evidence" value="ECO:0007669"/>
    <property type="project" value="InterPro"/>
</dbReference>
<evidence type="ECO:0000256" key="1">
    <source>
        <dbReference type="ARBA" id="ARBA00022485"/>
    </source>
</evidence>
<keyword evidence="6" id="KW-0378">Hydrolase</keyword>
<protein>
    <submittedName>
        <fullName evidence="6">Endonuclease</fullName>
    </submittedName>
</protein>
<evidence type="ECO:0000256" key="4">
    <source>
        <dbReference type="ARBA" id="ARBA00023014"/>
    </source>
</evidence>
<organism evidence="6 7">
    <name type="scientific">Photobacterium swingsii</name>
    <dbReference type="NCBI Taxonomy" id="680026"/>
    <lineage>
        <taxon>Bacteria</taxon>
        <taxon>Pseudomonadati</taxon>
        <taxon>Pseudomonadota</taxon>
        <taxon>Gammaproteobacteria</taxon>
        <taxon>Vibrionales</taxon>
        <taxon>Vibrionaceae</taxon>
        <taxon>Photobacterium</taxon>
    </lineage>
</organism>
<dbReference type="Pfam" id="PF00730">
    <property type="entry name" value="HhH-GPD"/>
    <property type="match status" value="1"/>
</dbReference>
<evidence type="ECO:0000256" key="2">
    <source>
        <dbReference type="ARBA" id="ARBA00022723"/>
    </source>
</evidence>
<dbReference type="CDD" id="cd00056">
    <property type="entry name" value="ENDO3c"/>
    <property type="match status" value="1"/>
</dbReference>
<accession>A0A2T3P510</accession>
<keyword evidence="2" id="KW-0479">Metal-binding</keyword>
<dbReference type="GO" id="GO:0051539">
    <property type="term" value="F:4 iron, 4 sulfur cluster binding"/>
    <property type="evidence" value="ECO:0007669"/>
    <property type="project" value="UniProtKB-KW"/>
</dbReference>
<dbReference type="Gene3D" id="1.10.1670.10">
    <property type="entry name" value="Helix-hairpin-Helix base-excision DNA repair enzymes (C-terminal)"/>
    <property type="match status" value="1"/>
</dbReference>
<gene>
    <name evidence="6" type="ORF">C9I94_15780</name>
</gene>
<dbReference type="Gene3D" id="1.10.340.30">
    <property type="entry name" value="Hypothetical protein, domain 2"/>
    <property type="match status" value="1"/>
</dbReference>
<comment type="caution">
    <text evidence="6">The sequence shown here is derived from an EMBL/GenBank/DDBJ whole genome shotgun (WGS) entry which is preliminary data.</text>
</comment>
<dbReference type="EMBL" id="PYLZ01000008">
    <property type="protein sequence ID" value="PSW23579.1"/>
    <property type="molecule type" value="Genomic_DNA"/>
</dbReference>
<evidence type="ECO:0000313" key="7">
    <source>
        <dbReference type="Proteomes" id="UP000240481"/>
    </source>
</evidence>
<dbReference type="GO" id="GO:0004519">
    <property type="term" value="F:endonuclease activity"/>
    <property type="evidence" value="ECO:0007669"/>
    <property type="project" value="UniProtKB-KW"/>
</dbReference>
<keyword evidence="6" id="KW-0255">Endonuclease</keyword>
<dbReference type="OrthoDB" id="9802365at2"/>